<dbReference type="Proteomes" id="UP000784294">
    <property type="component" value="Unassembled WGS sequence"/>
</dbReference>
<dbReference type="EMBL" id="CAAALY010053240">
    <property type="protein sequence ID" value="VEL21814.1"/>
    <property type="molecule type" value="Genomic_DNA"/>
</dbReference>
<keyword evidence="2" id="KW-1185">Reference proteome</keyword>
<comment type="caution">
    <text evidence="1">The sequence shown here is derived from an EMBL/GenBank/DDBJ whole genome shotgun (WGS) entry which is preliminary data.</text>
</comment>
<protein>
    <submittedName>
        <fullName evidence="1">Uncharacterized protein</fullName>
    </submittedName>
</protein>
<reference evidence="1" key="1">
    <citation type="submission" date="2018-11" db="EMBL/GenBank/DDBJ databases">
        <authorList>
            <consortium name="Pathogen Informatics"/>
        </authorList>
    </citation>
    <scope>NUCLEOTIDE SEQUENCE</scope>
</reference>
<evidence type="ECO:0000313" key="1">
    <source>
        <dbReference type="EMBL" id="VEL21814.1"/>
    </source>
</evidence>
<proteinExistence type="predicted"/>
<dbReference type="AlphaFoldDB" id="A0A448WWE1"/>
<organism evidence="1 2">
    <name type="scientific">Protopolystoma xenopodis</name>
    <dbReference type="NCBI Taxonomy" id="117903"/>
    <lineage>
        <taxon>Eukaryota</taxon>
        <taxon>Metazoa</taxon>
        <taxon>Spiralia</taxon>
        <taxon>Lophotrochozoa</taxon>
        <taxon>Platyhelminthes</taxon>
        <taxon>Monogenea</taxon>
        <taxon>Polyopisthocotylea</taxon>
        <taxon>Polystomatidea</taxon>
        <taxon>Polystomatidae</taxon>
        <taxon>Protopolystoma</taxon>
    </lineage>
</organism>
<sequence length="50" mass="5866">MTKLLIVLSDAKKTPAIVRYLKKHFLRLKRFGKIENVAWKQLFKPPVVAM</sequence>
<gene>
    <name evidence="1" type="ORF">PXEA_LOCUS15254</name>
</gene>
<name>A0A448WWE1_9PLAT</name>
<evidence type="ECO:0000313" key="2">
    <source>
        <dbReference type="Proteomes" id="UP000784294"/>
    </source>
</evidence>
<accession>A0A448WWE1</accession>